<feature type="transmembrane region" description="Helical" evidence="1">
    <location>
        <begin position="317"/>
        <end position="336"/>
    </location>
</feature>
<feature type="transmembrane region" description="Helical" evidence="1">
    <location>
        <begin position="218"/>
        <end position="242"/>
    </location>
</feature>
<keyword evidence="1" id="KW-0812">Transmembrane</keyword>
<dbReference type="OrthoDB" id="10555174at2759"/>
<sequence length="450" mass="50307">MPLHLIHLLCIIIILLASAPAIPALITFEHTGHHTHRYPSYDPFQAQVPFYNVTGLLIKPRFLSNTSCTLERNLSVILPELLDTNKQSITNTIVLLDQFESEAAGCKCIRQAVHSIAQYDQWYQALGGAPIVAAVYMMRTKHQGIPCGPHSTPRCCLSCPKLPPTSTAAATPVTLLPEAHYNAVMRWHANTSRPSVATVIQERGPWNSMAQSTSFKGLFWAFAFVNCCFLVKALSEFIRVIAHGKSRMNLRIVVFLLAICSILKSVIQMEHRMNMFKLMLHAIFSVNLISVIMLLIARESEHSFREDIVQAATTCMAVSYSCFALLFVYYAIFFYNARDEYTINPASFRTLTKLSKISMASFIAMLFTLVAHLVYCDRVLGHTIYGFWLQLALRDLNSAICSGVILFVIGIRMPNEEDAKASAVAAFRSHLQHYLALFGARRGKPAPSSQ</sequence>
<gene>
    <name evidence="2" type="ORF">SYNPS1DRAFT_29537</name>
</gene>
<name>A0A4P9YXD1_9FUNG</name>
<feature type="transmembrane region" description="Helical" evidence="1">
    <location>
        <begin position="278"/>
        <end position="297"/>
    </location>
</feature>
<keyword evidence="1" id="KW-0472">Membrane</keyword>
<evidence type="ECO:0000313" key="2">
    <source>
        <dbReference type="EMBL" id="RKP24707.1"/>
    </source>
</evidence>
<dbReference type="EMBL" id="KZ990075">
    <property type="protein sequence ID" value="RKP24707.1"/>
    <property type="molecule type" value="Genomic_DNA"/>
</dbReference>
<evidence type="ECO:0000313" key="3">
    <source>
        <dbReference type="Proteomes" id="UP000278143"/>
    </source>
</evidence>
<dbReference type="Proteomes" id="UP000278143">
    <property type="component" value="Unassembled WGS sequence"/>
</dbReference>
<reference evidence="3" key="1">
    <citation type="journal article" date="2018" name="Nat. Microbiol.">
        <title>Leveraging single-cell genomics to expand the fungal tree of life.</title>
        <authorList>
            <person name="Ahrendt S.R."/>
            <person name="Quandt C.A."/>
            <person name="Ciobanu D."/>
            <person name="Clum A."/>
            <person name="Salamov A."/>
            <person name="Andreopoulos B."/>
            <person name="Cheng J.F."/>
            <person name="Woyke T."/>
            <person name="Pelin A."/>
            <person name="Henrissat B."/>
            <person name="Reynolds N.K."/>
            <person name="Benny G.L."/>
            <person name="Smith M.E."/>
            <person name="James T.Y."/>
            <person name="Grigoriev I.V."/>
        </authorList>
    </citation>
    <scope>NUCLEOTIDE SEQUENCE [LARGE SCALE GENOMIC DNA]</scope>
    <source>
        <strain evidence="3">Benny S71-1</strain>
    </source>
</reference>
<organism evidence="2 3">
    <name type="scientific">Syncephalis pseudoplumigaleata</name>
    <dbReference type="NCBI Taxonomy" id="1712513"/>
    <lineage>
        <taxon>Eukaryota</taxon>
        <taxon>Fungi</taxon>
        <taxon>Fungi incertae sedis</taxon>
        <taxon>Zoopagomycota</taxon>
        <taxon>Zoopagomycotina</taxon>
        <taxon>Zoopagomycetes</taxon>
        <taxon>Zoopagales</taxon>
        <taxon>Piptocephalidaceae</taxon>
        <taxon>Syncephalis</taxon>
    </lineage>
</organism>
<keyword evidence="1" id="KW-1133">Transmembrane helix</keyword>
<evidence type="ECO:0000256" key="1">
    <source>
        <dbReference type="SAM" id="Phobius"/>
    </source>
</evidence>
<feature type="transmembrane region" description="Helical" evidence="1">
    <location>
        <begin position="248"/>
        <end position="266"/>
    </location>
</feature>
<feature type="transmembrane region" description="Helical" evidence="1">
    <location>
        <begin position="387"/>
        <end position="411"/>
    </location>
</feature>
<feature type="transmembrane region" description="Helical" evidence="1">
    <location>
        <begin position="6"/>
        <end position="28"/>
    </location>
</feature>
<keyword evidence="3" id="KW-1185">Reference proteome</keyword>
<dbReference type="AlphaFoldDB" id="A0A4P9YXD1"/>
<protein>
    <submittedName>
        <fullName evidence="2">Uncharacterized protein</fullName>
    </submittedName>
</protein>
<feature type="transmembrane region" description="Helical" evidence="1">
    <location>
        <begin position="357"/>
        <end position="375"/>
    </location>
</feature>
<proteinExistence type="predicted"/>
<accession>A0A4P9YXD1</accession>